<feature type="chain" id="PRO_5030702210" description="26 kDa periplasmic immunogenic protein" evidence="1">
    <location>
        <begin position="27"/>
        <end position="246"/>
    </location>
</feature>
<proteinExistence type="predicted"/>
<dbReference type="RefSeq" id="WP_183364649.1">
    <property type="nucleotide sequence ID" value="NZ_JACIEZ010000001.1"/>
</dbReference>
<evidence type="ECO:0000313" key="2">
    <source>
        <dbReference type="EMBL" id="MBB4063459.1"/>
    </source>
</evidence>
<dbReference type="InterPro" id="IPR007497">
    <property type="entry name" value="SIMPL/DUF541"/>
</dbReference>
<keyword evidence="1" id="KW-0732">Signal</keyword>
<organism evidence="2 3">
    <name type="scientific">Gellertiella hungarica</name>
    <dbReference type="NCBI Taxonomy" id="1572859"/>
    <lineage>
        <taxon>Bacteria</taxon>
        <taxon>Pseudomonadati</taxon>
        <taxon>Pseudomonadota</taxon>
        <taxon>Alphaproteobacteria</taxon>
        <taxon>Hyphomicrobiales</taxon>
        <taxon>Rhizobiaceae</taxon>
        <taxon>Gellertiella</taxon>
    </lineage>
</organism>
<evidence type="ECO:0000256" key="1">
    <source>
        <dbReference type="SAM" id="SignalP"/>
    </source>
</evidence>
<dbReference type="Gene3D" id="3.30.70.2970">
    <property type="entry name" value="Protein of unknown function (DUF541), domain 2"/>
    <property type="match status" value="1"/>
</dbReference>
<dbReference type="AlphaFoldDB" id="A0A7W6NJG5"/>
<dbReference type="InterPro" id="IPR052022">
    <property type="entry name" value="26kDa_periplasmic_antigen"/>
</dbReference>
<evidence type="ECO:0000313" key="3">
    <source>
        <dbReference type="Proteomes" id="UP000528286"/>
    </source>
</evidence>
<reference evidence="2 3" key="1">
    <citation type="submission" date="2020-08" db="EMBL/GenBank/DDBJ databases">
        <title>Genomic Encyclopedia of Type Strains, Phase IV (KMG-IV): sequencing the most valuable type-strain genomes for metagenomic binning, comparative biology and taxonomic classification.</title>
        <authorList>
            <person name="Goeker M."/>
        </authorList>
    </citation>
    <scope>NUCLEOTIDE SEQUENCE [LARGE SCALE GENOMIC DNA]</scope>
    <source>
        <strain evidence="2 3">DSM 29853</strain>
    </source>
</reference>
<accession>A0A7W6NJG5</accession>
<dbReference type="Proteomes" id="UP000528286">
    <property type="component" value="Unassembled WGS sequence"/>
</dbReference>
<dbReference type="EMBL" id="JACIEZ010000001">
    <property type="protein sequence ID" value="MBB4063459.1"/>
    <property type="molecule type" value="Genomic_DNA"/>
</dbReference>
<keyword evidence="3" id="KW-1185">Reference proteome</keyword>
<dbReference type="Pfam" id="PF04402">
    <property type="entry name" value="SIMPL"/>
    <property type="match status" value="1"/>
</dbReference>
<dbReference type="GO" id="GO:0006974">
    <property type="term" value="P:DNA damage response"/>
    <property type="evidence" value="ECO:0007669"/>
    <property type="project" value="TreeGrafter"/>
</dbReference>
<dbReference type="PANTHER" id="PTHR34387:SF2">
    <property type="entry name" value="SLR1258 PROTEIN"/>
    <property type="match status" value="1"/>
</dbReference>
<name>A0A7W6NJG5_9HYPH</name>
<dbReference type="PROSITE" id="PS51257">
    <property type="entry name" value="PROKAR_LIPOPROTEIN"/>
    <property type="match status" value="1"/>
</dbReference>
<dbReference type="Gene3D" id="3.30.110.170">
    <property type="entry name" value="Protein of unknown function (DUF541), domain 1"/>
    <property type="match status" value="1"/>
</dbReference>
<protein>
    <recommendedName>
        <fullName evidence="4">26 kDa periplasmic immunogenic protein</fullName>
    </recommendedName>
</protein>
<feature type="signal peptide" evidence="1">
    <location>
        <begin position="1"/>
        <end position="26"/>
    </location>
</feature>
<dbReference type="PANTHER" id="PTHR34387">
    <property type="entry name" value="SLR1258 PROTEIN"/>
    <property type="match status" value="1"/>
</dbReference>
<comment type="caution">
    <text evidence="2">The sequence shown here is derived from an EMBL/GenBank/DDBJ whole genome shotgun (WGS) entry which is preliminary data.</text>
</comment>
<sequence length="246" mass="25854">MGFLNARPLALALAAGACLAASAALADDNAPREATITVSGNGEARATPDMAVVTLSVTKQEKTARESLDANNKAMTAVLEALKADGIENRDLQTSGFTIQPVYNYSQNSDGSQKPPELVGYQTTNSLTVRLRDISKAGALIDKSVTLGINQGGDIRFVNENTDAVMKEAREKAMKDAIAKARELTAAAGVEIGRLVDISESVSNPMPMPIAMMAAPKEAAGDRMVPMAPGENAYNVTVNVTFAIKQ</sequence>
<evidence type="ECO:0008006" key="4">
    <source>
        <dbReference type="Google" id="ProtNLM"/>
    </source>
</evidence>
<gene>
    <name evidence="2" type="ORF">GGR23_000620</name>
</gene>